<sequence length="280" mass="30246">MAELSGAAGGDAVAKALERLRLRKSGGLSTGGQADAAAAAAPLPTAMPAAQPAAGFQVICSGQVESVHVRAWSCFVSLRTWRGMNLQSWCVVGWPIVPRSDQCVLPIYHYLRRGLARATRTSSADFFLRAPDSLQCVVLQGAENGLSQIAYLASHEDEILLNFPIDVSFKSTNPFGWPRLVLSLYGLDALGRDVVRGYGSVVFPVLPGCAVREVPLFRPQSSSVMQQFVAWLTGTPPEYFDSKFVAQSDSREVTRVTSAGKVRVVLNVATHGMKQHGYTY</sequence>
<gene>
    <name evidence="8" type="ORF">Pfra01_000816700</name>
</gene>
<proteinExistence type="inferred from homology"/>
<comment type="caution">
    <text evidence="8">The sequence shown here is derived from an EMBL/GenBank/DDBJ whole genome shotgun (WGS) entry which is preliminary data.</text>
</comment>
<dbReference type="AlphaFoldDB" id="A0A9W6X7S7"/>
<dbReference type="Pfam" id="PF07162">
    <property type="entry name" value="B9-C2"/>
    <property type="match status" value="1"/>
</dbReference>
<keyword evidence="5" id="KW-0966">Cell projection</keyword>
<dbReference type="OrthoDB" id="431939at2759"/>
<evidence type="ECO:0000256" key="5">
    <source>
        <dbReference type="ARBA" id="ARBA00023273"/>
    </source>
</evidence>
<comment type="similarity">
    <text evidence="6">Belongs to the B9D family.</text>
</comment>
<protein>
    <recommendedName>
        <fullName evidence="7">B9 domain-containing protein 1</fullName>
    </recommendedName>
</protein>
<keyword evidence="9" id="KW-1185">Reference proteome</keyword>
<dbReference type="PANTHER" id="PTHR12968">
    <property type="entry name" value="B9 DOMAIN-CONTAINING"/>
    <property type="match status" value="1"/>
</dbReference>
<evidence type="ECO:0000256" key="3">
    <source>
        <dbReference type="ARBA" id="ARBA00022794"/>
    </source>
</evidence>
<dbReference type="PANTHER" id="PTHR12968:SF1">
    <property type="entry name" value="B9 DOMAIN-CONTAINING PROTEIN 1"/>
    <property type="match status" value="1"/>
</dbReference>
<evidence type="ECO:0000313" key="8">
    <source>
        <dbReference type="EMBL" id="GMF33230.1"/>
    </source>
</evidence>
<comment type="subcellular location">
    <subcellularLocation>
        <location evidence="1">Cytoplasm</location>
        <location evidence="1">Cytoskeleton</location>
        <location evidence="1">Cilium basal body</location>
    </subcellularLocation>
</comment>
<keyword evidence="4" id="KW-0206">Cytoskeleton</keyword>
<evidence type="ECO:0000313" key="9">
    <source>
        <dbReference type="Proteomes" id="UP001165121"/>
    </source>
</evidence>
<dbReference type="GO" id="GO:0036038">
    <property type="term" value="C:MKS complex"/>
    <property type="evidence" value="ECO:0007669"/>
    <property type="project" value="TreeGrafter"/>
</dbReference>
<evidence type="ECO:0000256" key="1">
    <source>
        <dbReference type="ARBA" id="ARBA00004120"/>
    </source>
</evidence>
<dbReference type="EMBL" id="BSXT01000731">
    <property type="protein sequence ID" value="GMF33230.1"/>
    <property type="molecule type" value="Genomic_DNA"/>
</dbReference>
<reference evidence="8" key="1">
    <citation type="submission" date="2023-04" db="EMBL/GenBank/DDBJ databases">
        <title>Phytophthora fragariaefolia NBRC 109709.</title>
        <authorList>
            <person name="Ichikawa N."/>
            <person name="Sato H."/>
            <person name="Tonouchi N."/>
        </authorList>
    </citation>
    <scope>NUCLEOTIDE SEQUENCE</scope>
    <source>
        <strain evidence="8">NBRC 109709</strain>
    </source>
</reference>
<name>A0A9W6X7S7_9STRA</name>
<dbReference type="PROSITE" id="PS51381">
    <property type="entry name" value="C2_B9"/>
    <property type="match status" value="1"/>
</dbReference>
<dbReference type="InterPro" id="IPR010796">
    <property type="entry name" value="C2_B9-type_dom"/>
</dbReference>
<dbReference type="GO" id="GO:0060271">
    <property type="term" value="P:cilium assembly"/>
    <property type="evidence" value="ECO:0007669"/>
    <property type="project" value="TreeGrafter"/>
</dbReference>
<keyword evidence="2" id="KW-0963">Cytoplasm</keyword>
<evidence type="ECO:0000256" key="4">
    <source>
        <dbReference type="ARBA" id="ARBA00023212"/>
    </source>
</evidence>
<dbReference type="Proteomes" id="UP001165121">
    <property type="component" value="Unassembled WGS sequence"/>
</dbReference>
<evidence type="ECO:0000256" key="6">
    <source>
        <dbReference type="ARBA" id="ARBA00038411"/>
    </source>
</evidence>
<evidence type="ECO:0000256" key="7">
    <source>
        <dbReference type="ARBA" id="ARBA00039274"/>
    </source>
</evidence>
<evidence type="ECO:0000256" key="2">
    <source>
        <dbReference type="ARBA" id="ARBA00022490"/>
    </source>
</evidence>
<organism evidence="8 9">
    <name type="scientific">Phytophthora fragariaefolia</name>
    <dbReference type="NCBI Taxonomy" id="1490495"/>
    <lineage>
        <taxon>Eukaryota</taxon>
        <taxon>Sar</taxon>
        <taxon>Stramenopiles</taxon>
        <taxon>Oomycota</taxon>
        <taxon>Peronosporomycetes</taxon>
        <taxon>Peronosporales</taxon>
        <taxon>Peronosporaceae</taxon>
        <taxon>Phytophthora</taxon>
    </lineage>
</organism>
<keyword evidence="3" id="KW-0970">Cilium biogenesis/degradation</keyword>
<accession>A0A9W6X7S7</accession>